<dbReference type="Proteomes" id="UP001143480">
    <property type="component" value="Unassembled WGS sequence"/>
</dbReference>
<dbReference type="EMBL" id="BSFP01000026">
    <property type="protein sequence ID" value="GLL02846.1"/>
    <property type="molecule type" value="Genomic_DNA"/>
</dbReference>
<name>A0A9W6NN21_9ACTN</name>
<accession>A0A9W6NN21</accession>
<sequence>MLRVARFLYCAVAAFAEGFSDRGALTAGGTEELLGDLLGAGEDGVQGGAADQVGQTADQAGGTVVQMVGEVDEGFRPVVLQS</sequence>
<evidence type="ECO:0000313" key="1">
    <source>
        <dbReference type="EMBL" id="GLL02846.1"/>
    </source>
</evidence>
<gene>
    <name evidence="1" type="ORF">GCM10017581_045880</name>
</gene>
<proteinExistence type="predicted"/>
<organism evidence="1 2">
    <name type="scientific">Dactylosporangium matsuzakiense</name>
    <dbReference type="NCBI Taxonomy" id="53360"/>
    <lineage>
        <taxon>Bacteria</taxon>
        <taxon>Bacillati</taxon>
        <taxon>Actinomycetota</taxon>
        <taxon>Actinomycetes</taxon>
        <taxon>Micromonosporales</taxon>
        <taxon>Micromonosporaceae</taxon>
        <taxon>Dactylosporangium</taxon>
    </lineage>
</organism>
<reference evidence="1" key="2">
    <citation type="submission" date="2023-01" db="EMBL/GenBank/DDBJ databases">
        <authorList>
            <person name="Sun Q."/>
            <person name="Evtushenko L."/>
        </authorList>
    </citation>
    <scope>NUCLEOTIDE SEQUENCE</scope>
    <source>
        <strain evidence="1">VKM Ac-1321</strain>
    </source>
</reference>
<reference evidence="1" key="1">
    <citation type="journal article" date="2014" name="Int. J. Syst. Evol. Microbiol.">
        <title>Complete genome sequence of Corynebacterium casei LMG S-19264T (=DSM 44701T), isolated from a smear-ripened cheese.</title>
        <authorList>
            <consortium name="US DOE Joint Genome Institute (JGI-PGF)"/>
            <person name="Walter F."/>
            <person name="Albersmeier A."/>
            <person name="Kalinowski J."/>
            <person name="Ruckert C."/>
        </authorList>
    </citation>
    <scope>NUCLEOTIDE SEQUENCE</scope>
    <source>
        <strain evidence="1">VKM Ac-1321</strain>
    </source>
</reference>
<evidence type="ECO:0000313" key="2">
    <source>
        <dbReference type="Proteomes" id="UP001143480"/>
    </source>
</evidence>
<dbReference type="AlphaFoldDB" id="A0A9W6NN21"/>
<dbReference type="RefSeq" id="WP_271189457.1">
    <property type="nucleotide sequence ID" value="NZ_BSFP01000026.1"/>
</dbReference>
<comment type="caution">
    <text evidence="1">The sequence shown here is derived from an EMBL/GenBank/DDBJ whole genome shotgun (WGS) entry which is preliminary data.</text>
</comment>
<keyword evidence="2" id="KW-1185">Reference proteome</keyword>
<protein>
    <submittedName>
        <fullName evidence="1">Uncharacterized protein</fullName>
    </submittedName>
</protein>